<evidence type="ECO:0000259" key="4">
    <source>
        <dbReference type="PROSITE" id="PS50110"/>
    </source>
</evidence>
<dbReference type="Pfam" id="PF00072">
    <property type="entry name" value="Response_reg"/>
    <property type="match status" value="1"/>
</dbReference>
<dbReference type="EMBL" id="DSMG01000050">
    <property type="protein sequence ID" value="HDX30721.1"/>
    <property type="molecule type" value="Genomic_DNA"/>
</dbReference>
<dbReference type="SMART" id="SM00044">
    <property type="entry name" value="CYCc"/>
    <property type="match status" value="1"/>
</dbReference>
<evidence type="ECO:0000256" key="1">
    <source>
        <dbReference type="ARBA" id="ARBA00005381"/>
    </source>
</evidence>
<dbReference type="SUPFAM" id="SSF55073">
    <property type="entry name" value="Nucleotide cyclase"/>
    <property type="match status" value="1"/>
</dbReference>
<dbReference type="PANTHER" id="PTHR43081:SF1">
    <property type="entry name" value="ADENYLATE CYCLASE, TERMINAL-DIFFERENTIATION SPECIFIC"/>
    <property type="match status" value="1"/>
</dbReference>
<dbReference type="SUPFAM" id="SSF52172">
    <property type="entry name" value="CheY-like"/>
    <property type="match status" value="1"/>
</dbReference>
<keyword evidence="3" id="KW-0175">Coiled coil</keyword>
<reference evidence="6" key="1">
    <citation type="journal article" date="2020" name="mSystems">
        <title>Genome- and Community-Level Interaction Insights into Carbon Utilization and Element Cycling Functions of Hydrothermarchaeota in Hydrothermal Sediment.</title>
        <authorList>
            <person name="Zhou Z."/>
            <person name="Liu Y."/>
            <person name="Xu W."/>
            <person name="Pan J."/>
            <person name="Luo Z.H."/>
            <person name="Li M."/>
        </authorList>
    </citation>
    <scope>NUCLEOTIDE SEQUENCE [LARGE SCALE GENOMIC DNA]</scope>
    <source>
        <strain evidence="6">SpSt-289</strain>
    </source>
</reference>
<comment type="caution">
    <text evidence="6">The sequence shown here is derived from an EMBL/GenBank/DDBJ whole genome shotgun (WGS) entry which is preliminary data.</text>
</comment>
<dbReference type="InterPro" id="IPR011006">
    <property type="entry name" value="CheY-like_superfamily"/>
</dbReference>
<dbReference type="InterPro" id="IPR029787">
    <property type="entry name" value="Nucleotide_cyclase"/>
</dbReference>
<sequence>MVIDTLLDSPKLTGSQPLKILLVDDEPATLQLVRRMLQADGHDLYEATDGEQAIKLFDEIRPDLVLLDVVIPKMDGLEVLTELRKRDKMAGIIMVSALTSEQLAVKSMLGGADDYVNKPFRLKTIRLSIRQVMDKVRLRRRNATLQAELIAANQRLRQYMAKPLVETLLSSPQPPRLGGVREIVTVLFLDFSDFTSLSETLAPDDVVQILNDYYAFLTNIVIEHGGFMDKIMGDGFMALFNAPTTYVDHAERAVRSAIAMRRELYKRNQSRTHRLSARIGIHTGEAVVGNIGASVLMNYTAIGDAINLAKRLEESCESNQILITIDTLRHLSETTAKRESIEFVSLGTRQFKGRRAAIEVFAVEDHALHDLAPAKSAESKST</sequence>
<dbReference type="PROSITE" id="PS50110">
    <property type="entry name" value="RESPONSE_REGULATORY"/>
    <property type="match status" value="1"/>
</dbReference>
<dbReference type="Gene3D" id="3.40.50.2300">
    <property type="match status" value="1"/>
</dbReference>
<comment type="similarity">
    <text evidence="1">Belongs to the adenylyl cyclase class-3 family.</text>
</comment>
<dbReference type="Pfam" id="PF00211">
    <property type="entry name" value="Guanylate_cyc"/>
    <property type="match status" value="1"/>
</dbReference>
<dbReference type="GO" id="GO:0009190">
    <property type="term" value="P:cyclic nucleotide biosynthetic process"/>
    <property type="evidence" value="ECO:0007669"/>
    <property type="project" value="InterPro"/>
</dbReference>
<protein>
    <submittedName>
        <fullName evidence="6">Adenylate/guanylate cyclase domain-containing response regulator</fullName>
    </submittedName>
</protein>
<feature type="modified residue" description="4-aspartylphosphate" evidence="2">
    <location>
        <position position="68"/>
    </location>
</feature>
<evidence type="ECO:0000256" key="2">
    <source>
        <dbReference type="PROSITE-ProRule" id="PRU00169"/>
    </source>
</evidence>
<accession>A0A7C1JGC1</accession>
<proteinExistence type="inferred from homology"/>
<dbReference type="GO" id="GO:0000160">
    <property type="term" value="P:phosphorelay signal transduction system"/>
    <property type="evidence" value="ECO:0007669"/>
    <property type="project" value="InterPro"/>
</dbReference>
<dbReference type="InterPro" id="IPR001789">
    <property type="entry name" value="Sig_transdc_resp-reg_receiver"/>
</dbReference>
<feature type="domain" description="Guanylate cyclase" evidence="5">
    <location>
        <begin position="185"/>
        <end position="313"/>
    </location>
</feature>
<keyword evidence="2" id="KW-0597">Phosphoprotein</keyword>
<feature type="coiled-coil region" evidence="3">
    <location>
        <begin position="135"/>
        <end position="162"/>
    </location>
</feature>
<dbReference type="InterPro" id="IPR001054">
    <property type="entry name" value="A/G_cyclase"/>
</dbReference>
<gene>
    <name evidence="6" type="ORF">ENQ20_04420</name>
</gene>
<dbReference type="PROSITE" id="PS50125">
    <property type="entry name" value="GUANYLATE_CYCLASE_2"/>
    <property type="match status" value="1"/>
</dbReference>
<name>A0A7C1JGC1_9CHLR</name>
<feature type="domain" description="Response regulatory" evidence="4">
    <location>
        <begin position="19"/>
        <end position="133"/>
    </location>
</feature>
<dbReference type="SMART" id="SM00448">
    <property type="entry name" value="REC"/>
    <property type="match status" value="1"/>
</dbReference>
<dbReference type="GO" id="GO:0004016">
    <property type="term" value="F:adenylate cyclase activity"/>
    <property type="evidence" value="ECO:0007669"/>
    <property type="project" value="UniProtKB-ARBA"/>
</dbReference>
<dbReference type="Gene3D" id="3.30.70.1230">
    <property type="entry name" value="Nucleotide cyclase"/>
    <property type="match status" value="1"/>
</dbReference>
<dbReference type="InterPro" id="IPR050697">
    <property type="entry name" value="Adenylyl/Guanylyl_Cyclase_3/4"/>
</dbReference>
<dbReference type="CDD" id="cd17574">
    <property type="entry name" value="REC_OmpR"/>
    <property type="match status" value="1"/>
</dbReference>
<evidence type="ECO:0000256" key="3">
    <source>
        <dbReference type="SAM" id="Coils"/>
    </source>
</evidence>
<dbReference type="CDD" id="cd07302">
    <property type="entry name" value="CHD"/>
    <property type="match status" value="1"/>
</dbReference>
<organism evidence="6">
    <name type="scientific">Caldilinea aerophila</name>
    <dbReference type="NCBI Taxonomy" id="133453"/>
    <lineage>
        <taxon>Bacteria</taxon>
        <taxon>Bacillati</taxon>
        <taxon>Chloroflexota</taxon>
        <taxon>Caldilineae</taxon>
        <taxon>Caldilineales</taxon>
        <taxon>Caldilineaceae</taxon>
        <taxon>Caldilinea</taxon>
    </lineage>
</organism>
<evidence type="ECO:0000313" key="6">
    <source>
        <dbReference type="EMBL" id="HDX30721.1"/>
    </source>
</evidence>
<dbReference type="PANTHER" id="PTHR43081">
    <property type="entry name" value="ADENYLATE CYCLASE, TERMINAL-DIFFERENTIATION SPECIFIC-RELATED"/>
    <property type="match status" value="1"/>
</dbReference>
<evidence type="ECO:0000259" key="5">
    <source>
        <dbReference type="PROSITE" id="PS50125"/>
    </source>
</evidence>
<dbReference type="AlphaFoldDB" id="A0A7C1JGC1"/>